<name>W1MXE7_SCAIO</name>
<accession>W1MXE7</accession>
<comment type="caution">
    <text evidence="1">The sequence shown here is derived from an EMBL/GenBank/DDBJ whole genome shotgun (WGS) entry which is preliminary data.</text>
</comment>
<evidence type="ECO:0000313" key="1">
    <source>
        <dbReference type="EMBL" id="EQW18112.1"/>
    </source>
</evidence>
<sequence length="81" mass="9403">MFVEYNEIAYPTTIVLDKDSISEYHDKYSDTLKINSMQELQTLLDRILNSDTMHSLIQSLINEAIRRENSSAHEVETTPKN</sequence>
<reference evidence="1 2" key="1">
    <citation type="submission" date="2012-01" db="EMBL/GenBank/DDBJ databases">
        <title>The Genome Sequence of Scardovia inopinata F0304.</title>
        <authorList>
            <consortium name="The Broad Institute Genome Sequencing Platform"/>
            <person name="Ward D."/>
            <person name="Earl A."/>
            <person name="Feldgarden M."/>
            <person name="Gevers D."/>
            <person name="Young S."/>
            <person name="Zeng Q."/>
            <person name="Koehrsen M."/>
            <person name="Alvarado L."/>
            <person name="Berlin A.M."/>
            <person name="Borenstein D."/>
            <person name="Chapman S.B."/>
            <person name="Chen Z."/>
            <person name="Engels R."/>
            <person name="Freedman E."/>
            <person name="Gellesch M."/>
            <person name="Goldberg J."/>
            <person name="Griggs A."/>
            <person name="Gujja S."/>
            <person name="Heilman E.R."/>
            <person name="Heiman D.I."/>
            <person name="Hepburn T.A."/>
            <person name="Howarth C."/>
            <person name="Jen D."/>
            <person name="Larson L."/>
            <person name="Mehta T."/>
            <person name="Park D."/>
            <person name="Pearson M."/>
            <person name="Richards J."/>
            <person name="Roberts A."/>
            <person name="Saif S."/>
            <person name="Shea T.D."/>
            <person name="Shenoy N."/>
            <person name="Sisk P."/>
            <person name="Stolte C."/>
            <person name="Sykes S.N."/>
            <person name="Walk T."/>
            <person name="White J."/>
            <person name="Yandava C."/>
            <person name="Izard J."/>
            <person name="Baranova O.V."/>
            <person name="Blanton J.M."/>
            <person name="Tanner A.C."/>
            <person name="Dewhirst F."/>
            <person name="Haas B."/>
            <person name="Nusbaum C."/>
            <person name="Birren B."/>
        </authorList>
    </citation>
    <scope>NUCLEOTIDE SEQUENCE [LARGE SCALE GENOMIC DNA]</scope>
    <source>
        <strain evidence="1 2">F0304</strain>
    </source>
</reference>
<proteinExistence type="predicted"/>
<dbReference type="HOGENOM" id="CLU_2571888_0_0_11"/>
<dbReference type="Proteomes" id="UP000005777">
    <property type="component" value="Unassembled WGS sequence"/>
</dbReference>
<dbReference type="EMBL" id="ADCX01000002">
    <property type="protein sequence ID" value="EQW18112.1"/>
    <property type="molecule type" value="Genomic_DNA"/>
</dbReference>
<organism evidence="1 2">
    <name type="scientific">Scardovia inopinata F0304</name>
    <dbReference type="NCBI Taxonomy" id="641146"/>
    <lineage>
        <taxon>Bacteria</taxon>
        <taxon>Bacillati</taxon>
        <taxon>Actinomycetota</taxon>
        <taxon>Actinomycetes</taxon>
        <taxon>Bifidobacteriales</taxon>
        <taxon>Bifidobacteriaceae</taxon>
        <taxon>Scardovia</taxon>
    </lineage>
</organism>
<gene>
    <name evidence="1" type="ORF">HMPREF9020_01482</name>
</gene>
<evidence type="ECO:0000313" key="2">
    <source>
        <dbReference type="Proteomes" id="UP000005777"/>
    </source>
</evidence>
<dbReference type="AlphaFoldDB" id="W1MXE7"/>
<keyword evidence="2" id="KW-1185">Reference proteome</keyword>
<protein>
    <submittedName>
        <fullName evidence="1">Uncharacterized protein</fullName>
    </submittedName>
</protein>